<proteinExistence type="predicted"/>
<accession>A0A841GNQ4</accession>
<dbReference type="SUPFAM" id="SSF117396">
    <property type="entry name" value="TM1631-like"/>
    <property type="match status" value="1"/>
</dbReference>
<dbReference type="PANTHER" id="PTHR30348">
    <property type="entry name" value="UNCHARACTERIZED PROTEIN YECE"/>
    <property type="match status" value="1"/>
</dbReference>
<dbReference type="Gene3D" id="3.20.20.410">
    <property type="entry name" value="Protein of unknown function UPF0759"/>
    <property type="match status" value="1"/>
</dbReference>
<gene>
    <name evidence="1" type="ORF">HNQ61_000121</name>
</gene>
<dbReference type="AlphaFoldDB" id="A0A841GNQ4"/>
<sequence length="263" mass="28272">MPTPDARPEKPSATTESATSGVLIGCAGWSLPRDVQEQFPVEGTHLQRYAGVFGAAEINSSFHRPHRPTTYAKWADSVPDAFRFSAKLPKTITHTQKLVDTDELLDTFLAEVGGLGDKLACLLVQLPPSLRLNPEVAAPFLAGLRARTTVVLVCEPRHQTWFTPEADALLAECGIGRVGADPARVPAAAHPGAWGPIAYYRLHGSPRIYYSAYERAFLDDIADHLRADVAAGREAWCIFDNTASGAAAANALELRAMLGDGAD</sequence>
<dbReference type="Pfam" id="PF01904">
    <property type="entry name" value="DUF72"/>
    <property type="match status" value="1"/>
</dbReference>
<organism evidence="1 2">
    <name type="scientific">Longimicrobium terrae</name>
    <dbReference type="NCBI Taxonomy" id="1639882"/>
    <lineage>
        <taxon>Bacteria</taxon>
        <taxon>Pseudomonadati</taxon>
        <taxon>Gemmatimonadota</taxon>
        <taxon>Longimicrobiia</taxon>
        <taxon>Longimicrobiales</taxon>
        <taxon>Longimicrobiaceae</taxon>
        <taxon>Longimicrobium</taxon>
    </lineage>
</organism>
<evidence type="ECO:0000313" key="1">
    <source>
        <dbReference type="EMBL" id="MBB6068510.1"/>
    </source>
</evidence>
<name>A0A841GNQ4_9BACT</name>
<comment type="caution">
    <text evidence="1">The sequence shown here is derived from an EMBL/GenBank/DDBJ whole genome shotgun (WGS) entry which is preliminary data.</text>
</comment>
<dbReference type="Proteomes" id="UP000582837">
    <property type="component" value="Unassembled WGS sequence"/>
</dbReference>
<dbReference type="EMBL" id="JACHIA010000001">
    <property type="protein sequence ID" value="MBB6068510.1"/>
    <property type="molecule type" value="Genomic_DNA"/>
</dbReference>
<reference evidence="1 2" key="1">
    <citation type="submission" date="2020-08" db="EMBL/GenBank/DDBJ databases">
        <title>Genomic Encyclopedia of Type Strains, Phase IV (KMG-IV): sequencing the most valuable type-strain genomes for metagenomic binning, comparative biology and taxonomic classification.</title>
        <authorList>
            <person name="Goeker M."/>
        </authorList>
    </citation>
    <scope>NUCLEOTIDE SEQUENCE [LARGE SCALE GENOMIC DNA]</scope>
    <source>
        <strain evidence="1 2">DSM 29007</strain>
    </source>
</reference>
<evidence type="ECO:0000313" key="2">
    <source>
        <dbReference type="Proteomes" id="UP000582837"/>
    </source>
</evidence>
<dbReference type="InterPro" id="IPR036520">
    <property type="entry name" value="UPF0759_sf"/>
</dbReference>
<protein>
    <submittedName>
        <fullName evidence="1">Uncharacterized protein YecE (DUF72 family)</fullName>
    </submittedName>
</protein>
<dbReference type="InterPro" id="IPR002763">
    <property type="entry name" value="DUF72"/>
</dbReference>
<dbReference type="RefSeq" id="WP_170030652.1">
    <property type="nucleotide sequence ID" value="NZ_JABDTL010000001.1"/>
</dbReference>
<keyword evidence="2" id="KW-1185">Reference proteome</keyword>
<dbReference type="PANTHER" id="PTHR30348:SF14">
    <property type="entry name" value="BLR8050 PROTEIN"/>
    <property type="match status" value="1"/>
</dbReference>